<dbReference type="EMBL" id="JBDIME010000021">
    <property type="protein sequence ID" value="MEN2791854.1"/>
    <property type="molecule type" value="Genomic_DNA"/>
</dbReference>
<dbReference type="SUPFAM" id="SSF109854">
    <property type="entry name" value="DinB/YfiT-like putative metalloenzymes"/>
    <property type="match status" value="1"/>
</dbReference>
<dbReference type="InterPro" id="IPR034660">
    <property type="entry name" value="DinB/YfiT-like"/>
</dbReference>
<sequence length="168" mass="18231">MTTALYDLTVPVFLRGFHAMSGFLAKGEAFAAEKGLDPAELLNARLIEDMAPLTGQVQRASDSAKFTVVRIGGIENVAMPDEEASFADLQARIARTVAFLNAAPREAIDGKEDAPVTLTTPRGSFDFTGRSYVLNFVLPNFYFHMTTAYALLRHKGVPIGKMDFLGGI</sequence>
<dbReference type="InterPro" id="IPR018531">
    <property type="entry name" value="DUF1993"/>
</dbReference>
<reference evidence="1 2" key="1">
    <citation type="submission" date="2024-05" db="EMBL/GenBank/DDBJ databases">
        <authorList>
            <person name="Liu Q."/>
            <person name="Xin Y.-H."/>
        </authorList>
    </citation>
    <scope>NUCLEOTIDE SEQUENCE [LARGE SCALE GENOMIC DNA]</scope>
    <source>
        <strain evidence="1 2">CGMCC 1.10181</strain>
    </source>
</reference>
<gene>
    <name evidence="1" type="ORF">ABC974_19640</name>
</gene>
<evidence type="ECO:0000313" key="2">
    <source>
        <dbReference type="Proteomes" id="UP001419910"/>
    </source>
</evidence>
<protein>
    <submittedName>
        <fullName evidence="1">DUF1993 domain-containing protein</fullName>
    </submittedName>
</protein>
<keyword evidence="2" id="KW-1185">Reference proteome</keyword>
<accession>A0ABU9Y7S4</accession>
<name>A0ABU9Y7S4_9SPHN</name>
<dbReference type="Gene3D" id="1.20.120.450">
    <property type="entry name" value="dinb family like domain"/>
    <property type="match status" value="1"/>
</dbReference>
<comment type="caution">
    <text evidence="1">The sequence shown here is derived from an EMBL/GenBank/DDBJ whole genome shotgun (WGS) entry which is preliminary data.</text>
</comment>
<dbReference type="Pfam" id="PF09351">
    <property type="entry name" value="DUF1993"/>
    <property type="match status" value="1"/>
</dbReference>
<evidence type="ECO:0000313" key="1">
    <source>
        <dbReference type="EMBL" id="MEN2791854.1"/>
    </source>
</evidence>
<dbReference type="RefSeq" id="WP_343888817.1">
    <property type="nucleotide sequence ID" value="NZ_BAAAEH010000013.1"/>
</dbReference>
<proteinExistence type="predicted"/>
<dbReference type="PANTHER" id="PTHR36922">
    <property type="entry name" value="BLL2446 PROTEIN"/>
    <property type="match status" value="1"/>
</dbReference>
<dbReference type="Proteomes" id="UP001419910">
    <property type="component" value="Unassembled WGS sequence"/>
</dbReference>
<organism evidence="1 2">
    <name type="scientific">Sphingomonas oligophenolica</name>
    <dbReference type="NCBI Taxonomy" id="301154"/>
    <lineage>
        <taxon>Bacteria</taxon>
        <taxon>Pseudomonadati</taxon>
        <taxon>Pseudomonadota</taxon>
        <taxon>Alphaproteobacteria</taxon>
        <taxon>Sphingomonadales</taxon>
        <taxon>Sphingomonadaceae</taxon>
        <taxon>Sphingomonas</taxon>
    </lineage>
</organism>
<dbReference type="PANTHER" id="PTHR36922:SF1">
    <property type="entry name" value="DUF1993 DOMAIN-CONTAINING PROTEIN"/>
    <property type="match status" value="1"/>
</dbReference>